<evidence type="ECO:0000313" key="1">
    <source>
        <dbReference type="EMBL" id="KAI3824545.1"/>
    </source>
</evidence>
<evidence type="ECO:0000313" key="2">
    <source>
        <dbReference type="Proteomes" id="UP001056120"/>
    </source>
</evidence>
<name>A0ACB9JX41_9ASTR</name>
<keyword evidence="2" id="KW-1185">Reference proteome</keyword>
<protein>
    <submittedName>
        <fullName evidence="1">Uncharacterized protein</fullName>
    </submittedName>
</protein>
<sequence length="263" mass="29416">MAESSRHVGRKRRNTRSGSRSGSSSSAHMGGSSQTPPSPPPPFHPQPMPEGPQDLHPWLIFDPDDAIEVHAYQTLPTLLRQTFGAHKTICYSTLEDINLLENAVPVITNHWQRFFAIREATYYELTLEFLASFQFDRPVAPFPSLPTPMYCPFHRGRKDSTGVVSVRDLHLHCLIDGVPCNLAYSLAKFFTRATGNCSNNHVFGELYITHLASYLGVLSPANLGILTEIDLPILHVDTQVLINMHMMKKFNGLYRLVGHPGNI</sequence>
<reference evidence="1 2" key="2">
    <citation type="journal article" date="2022" name="Mol. Ecol. Resour.">
        <title>The genomes of chicory, endive, great burdock and yacon provide insights into Asteraceae paleo-polyploidization history and plant inulin production.</title>
        <authorList>
            <person name="Fan W."/>
            <person name="Wang S."/>
            <person name="Wang H."/>
            <person name="Wang A."/>
            <person name="Jiang F."/>
            <person name="Liu H."/>
            <person name="Zhao H."/>
            <person name="Xu D."/>
            <person name="Zhang Y."/>
        </authorList>
    </citation>
    <scope>NUCLEOTIDE SEQUENCE [LARGE SCALE GENOMIC DNA]</scope>
    <source>
        <strain evidence="2">cv. Yunnan</strain>
        <tissue evidence="1">Leaves</tissue>
    </source>
</reference>
<organism evidence="1 2">
    <name type="scientific">Smallanthus sonchifolius</name>
    <dbReference type="NCBI Taxonomy" id="185202"/>
    <lineage>
        <taxon>Eukaryota</taxon>
        <taxon>Viridiplantae</taxon>
        <taxon>Streptophyta</taxon>
        <taxon>Embryophyta</taxon>
        <taxon>Tracheophyta</taxon>
        <taxon>Spermatophyta</taxon>
        <taxon>Magnoliopsida</taxon>
        <taxon>eudicotyledons</taxon>
        <taxon>Gunneridae</taxon>
        <taxon>Pentapetalae</taxon>
        <taxon>asterids</taxon>
        <taxon>campanulids</taxon>
        <taxon>Asterales</taxon>
        <taxon>Asteraceae</taxon>
        <taxon>Asteroideae</taxon>
        <taxon>Heliantheae alliance</taxon>
        <taxon>Millerieae</taxon>
        <taxon>Smallanthus</taxon>
    </lineage>
</organism>
<dbReference type="EMBL" id="CM042019">
    <property type="protein sequence ID" value="KAI3824545.1"/>
    <property type="molecule type" value="Genomic_DNA"/>
</dbReference>
<reference evidence="2" key="1">
    <citation type="journal article" date="2022" name="Mol. Ecol. Resour.">
        <title>The genomes of chicory, endive, great burdock and yacon provide insights into Asteraceae palaeo-polyploidization history and plant inulin production.</title>
        <authorList>
            <person name="Fan W."/>
            <person name="Wang S."/>
            <person name="Wang H."/>
            <person name="Wang A."/>
            <person name="Jiang F."/>
            <person name="Liu H."/>
            <person name="Zhao H."/>
            <person name="Xu D."/>
            <person name="Zhang Y."/>
        </authorList>
    </citation>
    <scope>NUCLEOTIDE SEQUENCE [LARGE SCALE GENOMIC DNA]</scope>
    <source>
        <strain evidence="2">cv. Yunnan</strain>
    </source>
</reference>
<dbReference type="Proteomes" id="UP001056120">
    <property type="component" value="Linkage Group LG02"/>
</dbReference>
<gene>
    <name evidence="1" type="ORF">L1987_06008</name>
</gene>
<comment type="caution">
    <text evidence="1">The sequence shown here is derived from an EMBL/GenBank/DDBJ whole genome shotgun (WGS) entry which is preliminary data.</text>
</comment>
<proteinExistence type="predicted"/>
<accession>A0ACB9JX41</accession>